<evidence type="ECO:0000313" key="9">
    <source>
        <dbReference type="Proteomes" id="UP000268033"/>
    </source>
</evidence>
<dbReference type="GO" id="GO:0007062">
    <property type="term" value="P:sister chromatid cohesion"/>
    <property type="evidence" value="ECO:0007669"/>
    <property type="project" value="InterPro"/>
</dbReference>
<keyword evidence="2 6" id="KW-0547">Nucleotide-binding</keyword>
<evidence type="ECO:0000259" key="7">
    <source>
        <dbReference type="Pfam" id="PF02463"/>
    </source>
</evidence>
<dbReference type="PIRSF" id="PIRSF005719">
    <property type="entry name" value="SMC"/>
    <property type="match status" value="1"/>
</dbReference>
<dbReference type="InterPro" id="IPR024704">
    <property type="entry name" value="SMC"/>
</dbReference>
<evidence type="ECO:0000256" key="1">
    <source>
        <dbReference type="ARBA" id="ARBA00022490"/>
    </source>
</evidence>
<dbReference type="GO" id="GO:0003677">
    <property type="term" value="F:DNA binding"/>
    <property type="evidence" value="ECO:0007669"/>
    <property type="project" value="UniProtKB-UniRule"/>
</dbReference>
<dbReference type="GO" id="GO:0030261">
    <property type="term" value="P:chromosome condensation"/>
    <property type="evidence" value="ECO:0007669"/>
    <property type="project" value="InterPro"/>
</dbReference>
<dbReference type="Gene3D" id="1.10.287.1490">
    <property type="match status" value="1"/>
</dbReference>
<dbReference type="SUPFAM" id="SSF52540">
    <property type="entry name" value="P-loop containing nucleoside triphosphate hydrolases"/>
    <property type="match status" value="1"/>
</dbReference>
<dbReference type="GO" id="GO:0006260">
    <property type="term" value="P:DNA replication"/>
    <property type="evidence" value="ECO:0007669"/>
    <property type="project" value="UniProtKB-UniRule"/>
</dbReference>
<dbReference type="Pfam" id="PF02463">
    <property type="entry name" value="SMC_N"/>
    <property type="match status" value="1"/>
</dbReference>
<sequence>MRLKSIKLAGFKSFVDATNVPFPKAMTAVVGPNGCGKSNIIDAVRWVLGESSAKNLRGDAMTDVIFNGSSGRKPVSQASVELVFDNSDGTATGPVAQYAEIAVKRLVTRDGQSQYFLNGSRCRRRDITDIFLGTGLGPRSYAIIEQGMISRLIESRPQELRVFIEEAAGISKYKERRKETENRIRHTRDNLERLTDVREELGAQLDKLRRQADAARRYRDYKKQERTNKGQLAALRFRRYQDAITTLSSEIRHFETELERFIAQSRGDEKAMVELKEAQHDAKAQVEQAQSRYYRLGSDIARAEQNLVNAKSRRSQLDEQLSRLQQRAEQARLTLAQDQARQSEADDELEMLSPELDELREQLAEARLNRESLEGRHRAQQQALAQRLQRQGQLQTRLQVLATRIDNLKANISRDQARLANFAGHDNEALLELREQGEALRISQEEAAEAHDLARQQALQAKAAEQGAQQQLQECQNAQRQAERALDALNSRLSQLSQLIDAAGGKEELPTLAALPTLLSTLRIDGAWHRAAEQVLGSWLSARVGDDAPFLDASQSAALLRPGAMAAKAGTLAQVVTAPVALPWLNQVYLADNREQALARRESLGECESVITPDGFWLGPGFVSTAPGQSQGLSLVADLDALSAQQPALEDALAAASEQLEAAKAQLVQCQQQAENAQRQEQLAQQQAQDARQQLAILQSRLASLEEQARARGEERAALVEAIAAQEQELAELGEEQLMLMEDAEQAEEQDTPEDLEPQLADARAQEEQLRGQAQQLQIRVETLKSQRQGLAESCQRAGMQVEEVTEQLEALLEEQQLLEEPGQDQQSQLELWLAEHKEVEEQLGTLNQRMAELDERMAVLEEGQAAAFSKVQSMQGEIDKRRLEIEGHKVRADGAREQLDELEQNIDEVLAALSDQTEEALAQEIDRLVNAVARLGAINLAAIEEFEQQAERKQYLDEQDADLNAALETLENAIRKIDRETRAKFKDTFDVVNADLQRLFPKVFGGGSAYLELTGEDLLDTGVTIMARPPGKRNATIHLLSGGEKALTALSLVFAIFRLNPAPFCMLDEVDAPLDDANVERYCRLVREMSDSVQFIYISHNKVAMEMADQLTGVTMHEPGVSRIVAVDIEQAVALAEAG</sequence>
<dbReference type="InterPro" id="IPR003395">
    <property type="entry name" value="RecF/RecN/SMC_N"/>
</dbReference>
<evidence type="ECO:0000256" key="4">
    <source>
        <dbReference type="ARBA" id="ARBA00023054"/>
    </source>
</evidence>
<dbReference type="AlphaFoldDB" id="A0A3N1PZM4"/>
<dbReference type="GO" id="GO:0005737">
    <property type="term" value="C:cytoplasm"/>
    <property type="evidence" value="ECO:0007669"/>
    <property type="project" value="UniProtKB-SubCell"/>
</dbReference>
<keyword evidence="4 6" id="KW-0175">Coiled coil</keyword>
<proteinExistence type="inferred from homology"/>
<accession>A0A3N1PZM4</accession>
<feature type="coiled-coil region" evidence="6">
    <location>
        <begin position="639"/>
        <end position="920"/>
    </location>
</feature>
<comment type="subcellular location">
    <subcellularLocation>
        <location evidence="6">Cytoplasm</location>
    </subcellularLocation>
</comment>
<keyword evidence="3 6" id="KW-0067">ATP-binding</keyword>
<keyword evidence="9" id="KW-1185">Reference proteome</keyword>
<comment type="caution">
    <text evidence="8">The sequence shown here is derived from an EMBL/GenBank/DDBJ whole genome shotgun (WGS) entry which is preliminary data.</text>
</comment>
<gene>
    <name evidence="6" type="primary">smc</name>
    <name evidence="8" type="ORF">EDC28_102416</name>
</gene>
<dbReference type="InterPro" id="IPR027417">
    <property type="entry name" value="P-loop_NTPase"/>
</dbReference>
<feature type="coiled-coil region" evidence="6">
    <location>
        <begin position="461"/>
        <end position="499"/>
    </location>
</feature>
<evidence type="ECO:0000313" key="8">
    <source>
        <dbReference type="EMBL" id="ROQ30026.1"/>
    </source>
</evidence>
<name>A0A3N1PZM4_9GAMM</name>
<feature type="coiled-coil region" evidence="6">
    <location>
        <begin position="957"/>
        <end position="984"/>
    </location>
</feature>
<dbReference type="GO" id="GO:0016887">
    <property type="term" value="F:ATP hydrolysis activity"/>
    <property type="evidence" value="ECO:0007669"/>
    <property type="project" value="InterPro"/>
</dbReference>
<keyword evidence="1 6" id="KW-0963">Cytoplasm</keyword>
<comment type="subunit">
    <text evidence="6">Homodimer.</text>
</comment>
<dbReference type="EMBL" id="RJUL01000002">
    <property type="protein sequence ID" value="ROQ30026.1"/>
    <property type="molecule type" value="Genomic_DNA"/>
</dbReference>
<keyword evidence="5 6" id="KW-0238">DNA-binding</keyword>
<dbReference type="NCBIfam" id="TIGR02168">
    <property type="entry name" value="SMC_prok_B"/>
    <property type="match status" value="1"/>
</dbReference>
<dbReference type="STRING" id="584787.GCA_001247655_00569"/>
<feature type="domain" description="RecF/RecN/SMC N-terminal" evidence="7">
    <location>
        <begin position="3"/>
        <end position="1123"/>
    </location>
</feature>
<dbReference type="HAMAP" id="MF_01894">
    <property type="entry name" value="Smc_prok"/>
    <property type="match status" value="1"/>
</dbReference>
<evidence type="ECO:0000256" key="5">
    <source>
        <dbReference type="ARBA" id="ARBA00023125"/>
    </source>
</evidence>
<organism evidence="8 9">
    <name type="scientific">Gallaecimonas pentaromativorans</name>
    <dbReference type="NCBI Taxonomy" id="584787"/>
    <lineage>
        <taxon>Bacteria</taxon>
        <taxon>Pseudomonadati</taxon>
        <taxon>Pseudomonadota</taxon>
        <taxon>Gammaproteobacteria</taxon>
        <taxon>Enterobacterales</taxon>
        <taxon>Gallaecimonadaceae</taxon>
        <taxon>Gallaecimonas</taxon>
    </lineage>
</organism>
<evidence type="ECO:0000256" key="2">
    <source>
        <dbReference type="ARBA" id="ARBA00022741"/>
    </source>
</evidence>
<dbReference type="Gene3D" id="3.40.50.300">
    <property type="entry name" value="P-loop containing nucleotide triphosphate hydrolases"/>
    <property type="match status" value="2"/>
</dbReference>
<reference evidence="8 9" key="1">
    <citation type="submission" date="2018-11" db="EMBL/GenBank/DDBJ databases">
        <title>Genomic Encyclopedia of Type Strains, Phase IV (KMG-IV): sequencing the most valuable type-strain genomes for metagenomic binning, comparative biology and taxonomic classification.</title>
        <authorList>
            <person name="Goeker M."/>
        </authorList>
    </citation>
    <scope>NUCLEOTIDE SEQUENCE [LARGE SCALE GENOMIC DNA]</scope>
    <source>
        <strain evidence="8 9">DSM 21945</strain>
    </source>
</reference>
<feature type="coiled-coil region" evidence="6">
    <location>
        <begin position="272"/>
        <end position="418"/>
    </location>
</feature>
<feature type="coiled-coil region" evidence="6">
    <location>
        <begin position="170"/>
        <end position="218"/>
    </location>
</feature>
<comment type="similarity">
    <text evidence="6">Belongs to the SMC family.</text>
</comment>
<dbReference type="Proteomes" id="UP000268033">
    <property type="component" value="Unassembled WGS sequence"/>
</dbReference>
<feature type="binding site" evidence="6">
    <location>
        <begin position="32"/>
        <end position="39"/>
    </location>
    <ligand>
        <name>ATP</name>
        <dbReference type="ChEBI" id="CHEBI:30616"/>
    </ligand>
</feature>
<dbReference type="GO" id="GO:0005524">
    <property type="term" value="F:ATP binding"/>
    <property type="evidence" value="ECO:0007669"/>
    <property type="project" value="UniProtKB-UniRule"/>
</dbReference>
<evidence type="ECO:0000256" key="3">
    <source>
        <dbReference type="ARBA" id="ARBA00022840"/>
    </source>
</evidence>
<dbReference type="CDD" id="cd03278">
    <property type="entry name" value="ABC_SMC_barmotin"/>
    <property type="match status" value="2"/>
</dbReference>
<dbReference type="RefSeq" id="WP_123420843.1">
    <property type="nucleotide sequence ID" value="NZ_RJUL01000002.1"/>
</dbReference>
<dbReference type="InterPro" id="IPR011890">
    <property type="entry name" value="SMC_prok"/>
</dbReference>
<comment type="function">
    <text evidence="6">Required for chromosome condensation and partitioning.</text>
</comment>
<evidence type="ECO:0000256" key="6">
    <source>
        <dbReference type="HAMAP-Rule" id="MF_01894"/>
    </source>
</evidence>
<comment type="domain">
    <text evidence="6">Contains large globular domains required for ATP hydrolysis at each terminus and a third globular domain forming a flexible hinge near the middle of the molecule. These domains are separated by coiled-coil structures.</text>
</comment>
<dbReference type="PANTHER" id="PTHR43977">
    <property type="entry name" value="STRUCTURAL MAINTENANCE OF CHROMOSOMES PROTEIN 3"/>
    <property type="match status" value="1"/>
</dbReference>
<protein>
    <recommendedName>
        <fullName evidence="6">Chromosome partition protein Smc</fullName>
    </recommendedName>
</protein>
<dbReference type="GO" id="GO:0007059">
    <property type="term" value="P:chromosome segregation"/>
    <property type="evidence" value="ECO:0007669"/>
    <property type="project" value="UniProtKB-UniRule"/>
</dbReference>